<comment type="caution">
    <text evidence="2">The sequence shown here is derived from an EMBL/GenBank/DDBJ whole genome shotgun (WGS) entry which is preliminary data.</text>
</comment>
<protein>
    <submittedName>
        <fullName evidence="2">Uncharacterized protein</fullName>
    </submittedName>
</protein>
<name>A0A3A9W9Q3_9ACTN</name>
<evidence type="ECO:0000256" key="1">
    <source>
        <dbReference type="SAM" id="MobiDB-lite"/>
    </source>
</evidence>
<evidence type="ECO:0000313" key="5">
    <source>
        <dbReference type="Proteomes" id="UP000275024"/>
    </source>
</evidence>
<proteinExistence type="predicted"/>
<dbReference type="Proteomes" id="UP000275024">
    <property type="component" value="Unassembled WGS sequence"/>
</dbReference>
<accession>A0A3A9W9Q3</accession>
<sequence>MTTGERIRIGAPRPVVLTHAGAAVGWLALAVAAWRGQLSALPLVATALAALHALAGARLARTAVILTPTGVHDRRLTGQETVTPWSDLRLITVAPGAVELLTKGGERRRPPALRGGPGVSPRRFAERVALLRSAIPEGVDIPVGEPPSGGWNGRRRAGAGAAVLAGALVVMGAAVRADAPWEADWWPGGDVLASAPEPCALGEGTADALGLQRQPPPELPPGQDDAETTGCAYSGDRGRLSLVLTLHPWEGSAAESPADAASSAYYAAKPTTLESDEIDGATWQVSRDARGQEMWLLSSNVWAVVSYHDFTPDEEPELPAALDEELTALAERVVAALRD</sequence>
<gene>
    <name evidence="3" type="ORF">D7318_10735</name>
    <name evidence="2" type="ORF">D7319_09555</name>
</gene>
<dbReference type="RefSeq" id="WP_120696703.1">
    <property type="nucleotide sequence ID" value="NZ_RBDX01000006.1"/>
</dbReference>
<evidence type="ECO:0000313" key="4">
    <source>
        <dbReference type="Proteomes" id="UP000268652"/>
    </source>
</evidence>
<dbReference type="AlphaFoldDB" id="A0A3A9W9Q3"/>
<keyword evidence="4" id="KW-1185">Reference proteome</keyword>
<reference evidence="4 5" key="1">
    <citation type="submission" date="2018-09" db="EMBL/GenBank/DDBJ databases">
        <title>Streptomyces sp. nov. DS1-2, an endophytic actinomycete isolated from roots of Dendrobium scabrilingue.</title>
        <authorList>
            <person name="Kuncharoen N."/>
            <person name="Kudo T."/>
            <person name="Ohkuma M."/>
            <person name="Yuki M."/>
            <person name="Tanasupawat S."/>
        </authorList>
    </citation>
    <scope>NUCLEOTIDE SEQUENCE [LARGE SCALE GENOMIC DNA]</scope>
    <source>
        <strain evidence="2 5">AZ1-7</strain>
        <strain evidence="3 4">DS1-2</strain>
    </source>
</reference>
<feature type="region of interest" description="Disordered" evidence="1">
    <location>
        <begin position="208"/>
        <end position="232"/>
    </location>
</feature>
<dbReference type="EMBL" id="RBDX01000006">
    <property type="protein sequence ID" value="RKN10021.1"/>
    <property type="molecule type" value="Genomic_DNA"/>
</dbReference>
<organism evidence="2 5">
    <name type="scientific">Streptomyces radicis</name>
    <dbReference type="NCBI Taxonomy" id="1750517"/>
    <lineage>
        <taxon>Bacteria</taxon>
        <taxon>Bacillati</taxon>
        <taxon>Actinomycetota</taxon>
        <taxon>Actinomycetes</taxon>
        <taxon>Kitasatosporales</taxon>
        <taxon>Streptomycetaceae</taxon>
        <taxon>Streptomyces</taxon>
    </lineage>
</organism>
<dbReference type="Proteomes" id="UP000268652">
    <property type="component" value="Unassembled WGS sequence"/>
</dbReference>
<evidence type="ECO:0000313" key="2">
    <source>
        <dbReference type="EMBL" id="RKN10021.1"/>
    </source>
</evidence>
<dbReference type="OrthoDB" id="4133935at2"/>
<evidence type="ECO:0000313" key="3">
    <source>
        <dbReference type="EMBL" id="RKN24362.1"/>
    </source>
</evidence>
<dbReference type="EMBL" id="RBDY01000006">
    <property type="protein sequence ID" value="RKN24362.1"/>
    <property type="molecule type" value="Genomic_DNA"/>
</dbReference>